<proteinExistence type="predicted"/>
<organism evidence="2 3">
    <name type="scientific">Luteolibacter arcticus</name>
    <dbReference type="NCBI Taxonomy" id="1581411"/>
    <lineage>
        <taxon>Bacteria</taxon>
        <taxon>Pseudomonadati</taxon>
        <taxon>Verrucomicrobiota</taxon>
        <taxon>Verrucomicrobiia</taxon>
        <taxon>Verrucomicrobiales</taxon>
        <taxon>Verrucomicrobiaceae</taxon>
        <taxon>Luteolibacter</taxon>
    </lineage>
</organism>
<reference evidence="2 3" key="1">
    <citation type="submission" date="2022-10" db="EMBL/GenBank/DDBJ databases">
        <title>Luteolibacter arcticus strain CCTCC AB 2014275, whole genome shotgun sequencing project.</title>
        <authorList>
            <person name="Zhao G."/>
            <person name="Shen L."/>
        </authorList>
    </citation>
    <scope>NUCLEOTIDE SEQUENCE [LARGE SCALE GENOMIC DNA]</scope>
    <source>
        <strain evidence="2 3">CCTCC AB 2014275</strain>
    </source>
</reference>
<name>A0ABT3GGT5_9BACT</name>
<accession>A0ABT3GGT5</accession>
<protein>
    <recommendedName>
        <fullName evidence="4">PEP-CTERM protein-sorting domain-containing protein</fullName>
    </recommendedName>
</protein>
<gene>
    <name evidence="2" type="ORF">OKA05_08210</name>
</gene>
<feature type="chain" id="PRO_5047411723" description="PEP-CTERM protein-sorting domain-containing protein" evidence="1">
    <location>
        <begin position="22"/>
        <end position="211"/>
    </location>
</feature>
<evidence type="ECO:0008006" key="4">
    <source>
        <dbReference type="Google" id="ProtNLM"/>
    </source>
</evidence>
<keyword evidence="1" id="KW-0732">Signal</keyword>
<keyword evidence="3" id="KW-1185">Reference proteome</keyword>
<comment type="caution">
    <text evidence="2">The sequence shown here is derived from an EMBL/GenBank/DDBJ whole genome shotgun (WGS) entry which is preliminary data.</text>
</comment>
<feature type="signal peptide" evidence="1">
    <location>
        <begin position="1"/>
        <end position="21"/>
    </location>
</feature>
<evidence type="ECO:0000256" key="1">
    <source>
        <dbReference type="SAM" id="SignalP"/>
    </source>
</evidence>
<evidence type="ECO:0000313" key="3">
    <source>
        <dbReference type="Proteomes" id="UP001320876"/>
    </source>
</evidence>
<dbReference type="RefSeq" id="WP_264486642.1">
    <property type="nucleotide sequence ID" value="NZ_JAPDDT010000002.1"/>
</dbReference>
<evidence type="ECO:0000313" key="2">
    <source>
        <dbReference type="EMBL" id="MCW1922535.1"/>
    </source>
</evidence>
<sequence>MYTRIGSLLALFTLLSPTARSATIIPVVGGEAIGTGTGFENIPPFFDAQPGAVPTSGPTIDLFGSAGTFYANAGRGFFINFGSSYASITVSDVYVGLKVNGTNSTGVGVFYFWSSDINVRYDPLSGDTPAPDFNLFSFTASTSAKSWQQIYNGADVVPAKQYYIGAFSGGAVTNRLEEIVFVSAIPEPSTAGLAAATFASFIFLSRRRGKS</sequence>
<dbReference type="EMBL" id="JAPDDT010000002">
    <property type="protein sequence ID" value="MCW1922535.1"/>
    <property type="molecule type" value="Genomic_DNA"/>
</dbReference>
<dbReference type="Proteomes" id="UP001320876">
    <property type="component" value="Unassembled WGS sequence"/>
</dbReference>